<dbReference type="OrthoDB" id="56883at2"/>
<keyword evidence="3" id="KW-0472">Membrane</keyword>
<sequence>MAAGGWGRVLSRFLVFGVLLAVLAGIGALYLRGDLNRFICDGACPARYATAPEGVQTLAGSRIMPDEPTDASIASNALKQAVAGPLADEALGPHVGFAAVDARDGTPLAGGDETGFVPASTTKVLTAYGALKTLGPDDRFATRVVRDDSTLTLVGGGDPYLTRDRPAESDPVRPASLETLADRVAREVGAGEFALQYDASLFGGPAVSPDWEESYVPGVVSPIVSLWADQGLRDGVRSLDPAVEAANDFAALLGERGVTVSTVAAGEASATASDVALVRSAPVATIAAELLATSDNEASEVMLRHIAVGRGEEPSFAGGVSALRSVLDESAISTGGLELYDGSGLSRGNRISPTTLVQTLVAAGRDRATTATLSGLPVGGFDGTVRNRFGQAADALGWVRAKTGTLTGVHSLAGIATIDGGRPIAFAVMADDTEALNPLETQAALDAVAGAVAGCAC</sequence>
<dbReference type="SUPFAM" id="SSF56601">
    <property type="entry name" value="beta-lactamase/transpeptidase-like"/>
    <property type="match status" value="1"/>
</dbReference>
<proteinExistence type="inferred from homology"/>
<dbReference type="InterPro" id="IPR012338">
    <property type="entry name" value="Beta-lactam/transpept-like"/>
</dbReference>
<feature type="transmembrane region" description="Helical" evidence="3">
    <location>
        <begin position="12"/>
        <end position="31"/>
    </location>
</feature>
<dbReference type="GO" id="GO:0000270">
    <property type="term" value="P:peptidoglycan metabolic process"/>
    <property type="evidence" value="ECO:0007669"/>
    <property type="project" value="TreeGrafter"/>
</dbReference>
<keyword evidence="4" id="KW-0645">Protease</keyword>
<reference evidence="4 5" key="1">
    <citation type="submission" date="2019-07" db="EMBL/GenBank/DDBJ databases">
        <authorList>
            <person name="Zhao L.H."/>
        </authorList>
    </citation>
    <scope>NUCLEOTIDE SEQUENCE [LARGE SCALE GENOMIC DNA]</scope>
    <source>
        <strain evidence="4 5">Co35</strain>
    </source>
</reference>
<dbReference type="InterPro" id="IPR000667">
    <property type="entry name" value="Peptidase_S13"/>
</dbReference>
<protein>
    <submittedName>
        <fullName evidence="4">D-alanyl-D-alanine carboxypeptidase/D-alanyl-D-alanine-endopeptidase</fullName>
        <ecNumber evidence="4">3.4.16.4</ecNumber>
    </submittedName>
</protein>
<dbReference type="PANTHER" id="PTHR30023:SF0">
    <property type="entry name" value="PENICILLIN-SENSITIVE CARBOXYPEPTIDASE A"/>
    <property type="match status" value="1"/>
</dbReference>
<keyword evidence="2 4" id="KW-0378">Hydrolase</keyword>
<comment type="caution">
    <text evidence="4">The sequence shown here is derived from an EMBL/GenBank/DDBJ whole genome shotgun (WGS) entry which is preliminary data.</text>
</comment>
<evidence type="ECO:0000256" key="3">
    <source>
        <dbReference type="SAM" id="Phobius"/>
    </source>
</evidence>
<keyword evidence="3" id="KW-0812">Transmembrane</keyword>
<dbReference type="NCBIfam" id="TIGR00666">
    <property type="entry name" value="PBP4"/>
    <property type="match status" value="1"/>
</dbReference>
<evidence type="ECO:0000256" key="1">
    <source>
        <dbReference type="ARBA" id="ARBA00006096"/>
    </source>
</evidence>
<dbReference type="GO" id="GO:0006508">
    <property type="term" value="P:proteolysis"/>
    <property type="evidence" value="ECO:0007669"/>
    <property type="project" value="InterPro"/>
</dbReference>
<comment type="similarity">
    <text evidence="1">Belongs to the peptidase S13 family.</text>
</comment>
<dbReference type="EC" id="3.4.16.4" evidence="4"/>
<keyword evidence="3" id="KW-1133">Transmembrane helix</keyword>
<gene>
    <name evidence="4" type="primary">dacB</name>
    <name evidence="4" type="ORF">FNM00_08890</name>
</gene>
<dbReference type="EMBL" id="VLNT01000005">
    <property type="protein sequence ID" value="TSD63708.1"/>
    <property type="molecule type" value="Genomic_DNA"/>
</dbReference>
<dbReference type="AlphaFoldDB" id="A0A554SBI9"/>
<dbReference type="Pfam" id="PF02113">
    <property type="entry name" value="Peptidase_S13"/>
    <property type="match status" value="2"/>
</dbReference>
<dbReference type="Gene3D" id="3.40.710.10">
    <property type="entry name" value="DD-peptidase/beta-lactamase superfamily"/>
    <property type="match status" value="2"/>
</dbReference>
<evidence type="ECO:0000313" key="5">
    <source>
        <dbReference type="Proteomes" id="UP000316988"/>
    </source>
</evidence>
<organism evidence="4 5">
    <name type="scientific">Aeromicrobium piscarium</name>
    <dbReference type="NCBI Taxonomy" id="2590901"/>
    <lineage>
        <taxon>Bacteria</taxon>
        <taxon>Bacillati</taxon>
        <taxon>Actinomycetota</taxon>
        <taxon>Actinomycetes</taxon>
        <taxon>Propionibacteriales</taxon>
        <taxon>Nocardioidaceae</taxon>
        <taxon>Aeromicrobium</taxon>
    </lineage>
</organism>
<name>A0A554SBI9_9ACTN</name>
<keyword evidence="4" id="KW-0121">Carboxypeptidase</keyword>
<evidence type="ECO:0000256" key="2">
    <source>
        <dbReference type="ARBA" id="ARBA00022801"/>
    </source>
</evidence>
<dbReference type="Proteomes" id="UP000316988">
    <property type="component" value="Unassembled WGS sequence"/>
</dbReference>
<accession>A0A554SBI9</accession>
<evidence type="ECO:0000313" key="4">
    <source>
        <dbReference type="EMBL" id="TSD63708.1"/>
    </source>
</evidence>
<dbReference type="PRINTS" id="PR00922">
    <property type="entry name" value="DADACBPTASE3"/>
</dbReference>
<dbReference type="PANTHER" id="PTHR30023">
    <property type="entry name" value="D-ALANYL-D-ALANINE CARBOXYPEPTIDASE"/>
    <property type="match status" value="1"/>
</dbReference>
<dbReference type="GO" id="GO:0009002">
    <property type="term" value="F:serine-type D-Ala-D-Ala carboxypeptidase activity"/>
    <property type="evidence" value="ECO:0007669"/>
    <property type="project" value="UniProtKB-EC"/>
</dbReference>
<dbReference type="RefSeq" id="WP_143913076.1">
    <property type="nucleotide sequence ID" value="NZ_VLNT01000005.1"/>
</dbReference>
<keyword evidence="5" id="KW-1185">Reference proteome</keyword>